<dbReference type="Ensembl" id="ENSSFOT00015039397.1">
    <property type="protein sequence ID" value="ENSSFOP00015057249.1"/>
    <property type="gene ID" value="ENSSFOG00015017282.2"/>
</dbReference>
<keyword evidence="1" id="KW-0175">Coiled coil</keyword>
<keyword evidence="4" id="KW-1185">Reference proteome</keyword>
<dbReference type="AlphaFoldDB" id="A0A8C9U740"/>
<dbReference type="Pfam" id="PF15964">
    <property type="entry name" value="CCCAP"/>
    <property type="match status" value="1"/>
</dbReference>
<dbReference type="InterPro" id="IPR031887">
    <property type="entry name" value="SDCCAG8"/>
</dbReference>
<dbReference type="OrthoDB" id="10252347at2759"/>
<dbReference type="GO" id="GO:0043009">
    <property type="term" value="P:chordate embryonic development"/>
    <property type="evidence" value="ECO:0007669"/>
    <property type="project" value="Ensembl"/>
</dbReference>
<accession>A0A8C9U740</accession>
<dbReference type="GO" id="GO:0007098">
    <property type="term" value="P:centrosome cycle"/>
    <property type="evidence" value="ECO:0007669"/>
    <property type="project" value="InterPro"/>
</dbReference>
<dbReference type="GO" id="GO:0030010">
    <property type="term" value="P:establishment of cell polarity"/>
    <property type="evidence" value="ECO:0007669"/>
    <property type="project" value="TreeGrafter"/>
</dbReference>
<feature type="region of interest" description="Disordered" evidence="2">
    <location>
        <begin position="129"/>
        <end position="154"/>
    </location>
</feature>
<dbReference type="GeneTree" id="ENSGT00940000164292"/>
<feature type="coiled-coil region" evidence="1">
    <location>
        <begin position="276"/>
        <end position="303"/>
    </location>
</feature>
<evidence type="ECO:0000313" key="3">
    <source>
        <dbReference type="Ensembl" id="ENSSFOP00015057249.1"/>
    </source>
</evidence>
<feature type="region of interest" description="Disordered" evidence="2">
    <location>
        <begin position="232"/>
        <end position="258"/>
    </location>
</feature>
<protein>
    <submittedName>
        <fullName evidence="3">SHH signaling and ciliogenesis regulator sdccag8</fullName>
    </submittedName>
</protein>
<proteinExistence type="predicted"/>
<dbReference type="GO" id="GO:0005814">
    <property type="term" value="C:centriole"/>
    <property type="evidence" value="ECO:0007669"/>
    <property type="project" value="TreeGrafter"/>
</dbReference>
<reference evidence="3" key="2">
    <citation type="submission" date="2025-08" db="UniProtKB">
        <authorList>
            <consortium name="Ensembl"/>
        </authorList>
    </citation>
    <scope>IDENTIFICATION</scope>
</reference>
<name>A0A8C9U740_SCLFO</name>
<dbReference type="PANTHER" id="PTHR34343">
    <property type="entry name" value="SEROLOGICALLY DEFINED COLON CANCER ANTIGEN 8"/>
    <property type="match status" value="1"/>
</dbReference>
<dbReference type="GO" id="GO:0001764">
    <property type="term" value="P:neuron migration"/>
    <property type="evidence" value="ECO:0007669"/>
    <property type="project" value="TreeGrafter"/>
</dbReference>
<organism evidence="3 4">
    <name type="scientific">Scleropages formosus</name>
    <name type="common">Asian bonytongue</name>
    <name type="synonym">Osteoglossum formosum</name>
    <dbReference type="NCBI Taxonomy" id="113540"/>
    <lineage>
        <taxon>Eukaryota</taxon>
        <taxon>Metazoa</taxon>
        <taxon>Chordata</taxon>
        <taxon>Craniata</taxon>
        <taxon>Vertebrata</taxon>
        <taxon>Euteleostomi</taxon>
        <taxon>Actinopterygii</taxon>
        <taxon>Neopterygii</taxon>
        <taxon>Teleostei</taxon>
        <taxon>Osteoglossocephala</taxon>
        <taxon>Osteoglossomorpha</taxon>
        <taxon>Osteoglossiformes</taxon>
        <taxon>Osteoglossidae</taxon>
        <taxon>Scleropages</taxon>
    </lineage>
</organism>
<dbReference type="GO" id="GO:0035148">
    <property type="term" value="P:tube formation"/>
    <property type="evidence" value="ECO:0007669"/>
    <property type="project" value="TreeGrafter"/>
</dbReference>
<feature type="coiled-coil region" evidence="1">
    <location>
        <begin position="401"/>
        <end position="570"/>
    </location>
</feature>
<dbReference type="Proteomes" id="UP000694397">
    <property type="component" value="Chromosome 4"/>
</dbReference>
<feature type="compositionally biased region" description="Polar residues" evidence="2">
    <location>
        <begin position="133"/>
        <end position="154"/>
    </location>
</feature>
<feature type="coiled-coil region" evidence="1">
    <location>
        <begin position="657"/>
        <end position="691"/>
    </location>
</feature>
<dbReference type="PANTHER" id="PTHR34343:SF1">
    <property type="entry name" value="SEROLOGICALLY DEFINED COLON CANCER ANTIGEN 8"/>
    <property type="match status" value="1"/>
</dbReference>
<evidence type="ECO:0000313" key="4">
    <source>
        <dbReference type="Proteomes" id="UP000694397"/>
    </source>
</evidence>
<gene>
    <name evidence="3" type="primary">sdccag8</name>
</gene>
<sequence length="795" mass="90774">MRPREFREACALKRLVPVKDWGGLQVIHQTQYILTFSFTLGFKRLTTELKSVAMESKLGSDEEEFGNHQKELREKANRSIRWLTGVLAESAELVRDSNLELDSDSTAEDSWSQQKNSDPVNQLRALLQEQQKESGSPTSPKWKSFPQQRSSDVAENQLPSLQDLVPIIHNQSEYIQHLEAEVKFCKEELAGMKHRVRVVVLENEKLHKELKSRTVEDTLKDYTILDTTVQKDSLGSADGTSKPARSILSPTVPQQEESHRWQNELAQLRLLHQAQTETLEAQVMALRRELVTTQKEYEEVKGRLRHQEVAAAVTTTGGTPRVGGLCLKCAQHEAVLAQTHTSAPAQAVERLTRERDELMAALSSLRAAQAEVKQREWASSQQVKRAMEAAEEASLEKTMALVQCDQMRKELTGLRERLEKELVAEHERLAQAKEEAQSEARKEKEMLAQTVTHLSQKVADLEGQLDRDIRERSSLLAQLEEAQRRLTSQQEESSRVCGELRYQLTQAQLQREEAERELRDQVARNARQLEQVAQEAEKLGLELSGCRQRLEAAQQDASRARADALGLTERLDSTRRQLHLTRKEKDAAERCRSEEVASLAAQAKERERELLQRLRHEEAQHQRSVSKLDTLLSSQNSLIGKLKEECRVLGVQLEEVAEASRTRVEQLSLEKEHFQQRVEKLQSRCQEMEVQCVQHGRMHQRMKQRLQQLDQHCQASAQQVMELLSRQNLLVEERRVLSEEMQNLRVQVHSAARPIPPTFWVQISLCGVGVFSLCSLVSCELATLCVRDSPALDRQ</sequence>
<reference evidence="3 4" key="1">
    <citation type="submission" date="2019-04" db="EMBL/GenBank/DDBJ databases">
        <authorList>
            <consortium name="Wellcome Sanger Institute Data Sharing"/>
        </authorList>
    </citation>
    <scope>NUCLEOTIDE SEQUENCE [LARGE SCALE GENOMIC DNA]</scope>
</reference>
<dbReference type="GO" id="GO:0005813">
    <property type="term" value="C:centrosome"/>
    <property type="evidence" value="ECO:0007669"/>
    <property type="project" value="InterPro"/>
</dbReference>
<reference evidence="3" key="3">
    <citation type="submission" date="2025-09" db="UniProtKB">
        <authorList>
            <consortium name="Ensembl"/>
        </authorList>
    </citation>
    <scope>IDENTIFICATION</scope>
</reference>
<evidence type="ECO:0000256" key="2">
    <source>
        <dbReference type="SAM" id="MobiDB-lite"/>
    </source>
</evidence>
<evidence type="ECO:0000256" key="1">
    <source>
        <dbReference type="SAM" id="Coils"/>
    </source>
</evidence>